<evidence type="ECO:0000313" key="5">
    <source>
        <dbReference type="EMBL" id="ACX73250.1"/>
    </source>
</evidence>
<dbReference type="eggNOG" id="arCOG00606">
    <property type="taxonomic scope" value="Archaea"/>
</dbReference>
<evidence type="ECO:0000256" key="1">
    <source>
        <dbReference type="ARBA" id="ARBA00022737"/>
    </source>
</evidence>
<protein>
    <submittedName>
        <fullName evidence="5">CBS domain containing protein</fullName>
    </submittedName>
</protein>
<dbReference type="InterPro" id="IPR051257">
    <property type="entry name" value="Diverse_CBS-Domain"/>
</dbReference>
<sequence>MLSKYLVRDVMKKGVVEVNLDAKLSEIIKTMAKYDISSVVVSDGETFWGIITDTDVMKHYHNLEKTAEEIMTTNPITVSPEAPLEKAVEIMAERGIHHLYVRSPCEEKIVGVLSSKDVIKLFSDILEKVE</sequence>
<evidence type="ECO:0000256" key="3">
    <source>
        <dbReference type="PROSITE-ProRule" id="PRU00703"/>
    </source>
</evidence>
<reference evidence="5" key="1">
    <citation type="submission" date="2009-10" db="EMBL/GenBank/DDBJ databases">
        <title>Complete sequence of chromosome of Methanocaldococcus vulcanius M7.</title>
        <authorList>
            <consortium name="US DOE Joint Genome Institute"/>
            <person name="Lucas S."/>
            <person name="Copeland A."/>
            <person name="Lapidus A."/>
            <person name="Glavina del Rio T."/>
            <person name="Dalin E."/>
            <person name="Tice H."/>
            <person name="Bruce D."/>
            <person name="Goodwin L."/>
            <person name="Pitluck S."/>
            <person name="Lcollab F.I."/>
            <person name="Brettin T."/>
            <person name="Detter J.C."/>
            <person name="Han C."/>
            <person name="Tapia R."/>
            <person name="Kuske C.R."/>
            <person name="Schmutz J."/>
            <person name="Larimer F."/>
            <person name="Land M."/>
            <person name="Hauser L."/>
            <person name="Kyrpides N."/>
            <person name="Ovchinikova G."/>
            <person name="Sieprawska-Lupa M."/>
            <person name="Whitman W.B."/>
            <person name="Woyke T."/>
        </authorList>
    </citation>
    <scope>NUCLEOTIDE SEQUENCE [LARGE SCALE GENOMIC DNA]</scope>
    <source>
        <strain evidence="5">M7</strain>
    </source>
</reference>
<dbReference type="STRING" id="579137.Metvu_1397"/>
<feature type="domain" description="CBS" evidence="4">
    <location>
        <begin position="71"/>
        <end position="128"/>
    </location>
</feature>
<dbReference type="HOGENOM" id="CLU_040681_9_3_2"/>
<dbReference type="GeneID" id="8513740"/>
<dbReference type="Pfam" id="PF00571">
    <property type="entry name" value="CBS"/>
    <property type="match status" value="2"/>
</dbReference>
<keyword evidence="2 3" id="KW-0129">CBS domain</keyword>
<dbReference type="EMBL" id="CP001787">
    <property type="protein sequence ID" value="ACX73250.1"/>
    <property type="molecule type" value="Genomic_DNA"/>
</dbReference>
<name>C9RI48_METVM</name>
<evidence type="ECO:0000313" key="6">
    <source>
        <dbReference type="Proteomes" id="UP000002063"/>
    </source>
</evidence>
<dbReference type="AlphaFoldDB" id="C9RI48"/>
<dbReference type="PROSITE" id="PS51371">
    <property type="entry name" value="CBS"/>
    <property type="match status" value="2"/>
</dbReference>
<dbReference type="Gene3D" id="3.10.580.10">
    <property type="entry name" value="CBS-domain"/>
    <property type="match status" value="1"/>
</dbReference>
<proteinExistence type="predicted"/>
<gene>
    <name evidence="5" type="ordered locus">Metvu_1397</name>
</gene>
<dbReference type="InterPro" id="IPR000644">
    <property type="entry name" value="CBS_dom"/>
</dbReference>
<dbReference type="SUPFAM" id="SSF54631">
    <property type="entry name" value="CBS-domain pair"/>
    <property type="match status" value="1"/>
</dbReference>
<dbReference type="SMART" id="SM00116">
    <property type="entry name" value="CBS"/>
    <property type="match status" value="2"/>
</dbReference>
<accession>C9RI48</accession>
<keyword evidence="6" id="KW-1185">Reference proteome</keyword>
<evidence type="ECO:0000259" key="4">
    <source>
        <dbReference type="PROSITE" id="PS51371"/>
    </source>
</evidence>
<dbReference type="RefSeq" id="WP_015733469.1">
    <property type="nucleotide sequence ID" value="NC_013407.1"/>
</dbReference>
<dbReference type="PANTHER" id="PTHR43080:SF2">
    <property type="entry name" value="CBS DOMAIN-CONTAINING PROTEIN"/>
    <property type="match status" value="1"/>
</dbReference>
<keyword evidence="1" id="KW-0677">Repeat</keyword>
<dbReference type="PANTHER" id="PTHR43080">
    <property type="entry name" value="CBS DOMAIN-CONTAINING PROTEIN CBSX3, MITOCHONDRIAL"/>
    <property type="match status" value="1"/>
</dbReference>
<organism evidence="5 6">
    <name type="scientific">Methanocaldococcus vulcanius (strain ATCC 700851 / DSM 12094 / M7)</name>
    <name type="common">Methanococcus vulcanius</name>
    <dbReference type="NCBI Taxonomy" id="579137"/>
    <lineage>
        <taxon>Archaea</taxon>
        <taxon>Methanobacteriati</taxon>
        <taxon>Methanobacteriota</taxon>
        <taxon>Methanomada group</taxon>
        <taxon>Methanococci</taxon>
        <taxon>Methanococcales</taxon>
        <taxon>Methanocaldococcaceae</taxon>
        <taxon>Methanocaldococcus</taxon>
    </lineage>
</organism>
<dbReference type="Proteomes" id="UP000002063">
    <property type="component" value="Chromosome"/>
</dbReference>
<feature type="domain" description="CBS" evidence="4">
    <location>
        <begin position="11"/>
        <end position="68"/>
    </location>
</feature>
<evidence type="ECO:0000256" key="2">
    <source>
        <dbReference type="ARBA" id="ARBA00023122"/>
    </source>
</evidence>
<dbReference type="InterPro" id="IPR046342">
    <property type="entry name" value="CBS_dom_sf"/>
</dbReference>
<dbReference type="OrthoDB" id="8919at2157"/>
<dbReference type="KEGG" id="mvu:Metvu_1397"/>